<evidence type="ECO:0000256" key="2">
    <source>
        <dbReference type="SAM" id="SignalP"/>
    </source>
</evidence>
<keyword evidence="2" id="KW-0732">Signal</keyword>
<reference evidence="3" key="1">
    <citation type="journal article" date="2014" name="Int. J. Syst. Evol. Microbiol.">
        <title>Complete genome sequence of Corynebacterium casei LMG S-19264T (=DSM 44701T), isolated from a smear-ripened cheese.</title>
        <authorList>
            <consortium name="US DOE Joint Genome Institute (JGI-PGF)"/>
            <person name="Walter F."/>
            <person name="Albersmeier A."/>
            <person name="Kalinowski J."/>
            <person name="Ruckert C."/>
        </authorList>
    </citation>
    <scope>NUCLEOTIDE SEQUENCE</scope>
    <source>
        <strain evidence="3">CGMCC 1.3617</strain>
    </source>
</reference>
<feature type="region of interest" description="Disordered" evidence="1">
    <location>
        <begin position="35"/>
        <end position="85"/>
    </location>
</feature>
<name>A0A917KBM2_9PROT</name>
<evidence type="ECO:0008006" key="5">
    <source>
        <dbReference type="Google" id="ProtNLM"/>
    </source>
</evidence>
<feature type="chain" id="PRO_5036949597" description="DUF945 family protein" evidence="2">
    <location>
        <begin position="29"/>
        <end position="505"/>
    </location>
</feature>
<organism evidence="3 4">
    <name type="scientific">Neoroseomonas lacus</name>
    <dbReference type="NCBI Taxonomy" id="287609"/>
    <lineage>
        <taxon>Bacteria</taxon>
        <taxon>Pseudomonadati</taxon>
        <taxon>Pseudomonadota</taxon>
        <taxon>Alphaproteobacteria</taxon>
        <taxon>Acetobacterales</taxon>
        <taxon>Acetobacteraceae</taxon>
        <taxon>Neoroseomonas</taxon>
    </lineage>
</organism>
<feature type="compositionally biased region" description="Low complexity" evidence="1">
    <location>
        <begin position="35"/>
        <end position="44"/>
    </location>
</feature>
<feature type="compositionally biased region" description="Pro residues" evidence="1">
    <location>
        <begin position="60"/>
        <end position="85"/>
    </location>
</feature>
<gene>
    <name evidence="3" type="ORF">GCM10011320_10020</name>
</gene>
<proteinExistence type="predicted"/>
<dbReference type="AlphaFoldDB" id="A0A917KBM2"/>
<dbReference type="RefSeq" id="WP_188965815.1">
    <property type="nucleotide sequence ID" value="NZ_BMKW01000002.1"/>
</dbReference>
<protein>
    <recommendedName>
        <fullName evidence="5">DUF945 family protein</fullName>
    </recommendedName>
</protein>
<keyword evidence="4" id="KW-1185">Reference proteome</keyword>
<sequence length="505" mass="52010">MNAARSMGFRAVALATVAGLALSGAAMAQKPSALGAPAAPALPTAKPPPLGAPQQVAPDPVRPTPPVVQAPAPAPPPSIARPQVIPPNEPAAVTRLRGLFGPETRLSYATVETLDGAAGEQVRMTAVVLERPGKRATIDEVALNGLRADGVAEAVLRGFATTEDGNTVNIGMLRVAGLTVPRNPGGGPPQPEQVSLDTLQLSNLQVSGTTTLTLASLELGGWAAGKPTRFVMEGLQTAQPGAGVVDGVRMARLAMNGVDAARILGAVIRGERVPSLVGHSSLEMRGLELTGAGQPVGGISELQMAADLTAEDGSGRGTFAARGIRVEPLPMIAPWLTQFGYQGIEGEISASTVHDASTGRVEVNDLTIAARQAGTLTFSVTVDGVTAERLQASDFSQARLVSAALGYADASLFGRFLAMQSTQTRTPEPQLREQFAAMVGGTLSQPGAVALDPIREAVLSFIRGQAQSVQIQLKPPQPIGVEQMQAVPPSPAEMQRVLGITATAR</sequence>
<evidence type="ECO:0000313" key="4">
    <source>
        <dbReference type="Proteomes" id="UP000661507"/>
    </source>
</evidence>
<dbReference type="EMBL" id="BMKW01000002">
    <property type="protein sequence ID" value="GGJ05097.1"/>
    <property type="molecule type" value="Genomic_DNA"/>
</dbReference>
<accession>A0A917KBM2</accession>
<reference evidence="3" key="2">
    <citation type="submission" date="2020-09" db="EMBL/GenBank/DDBJ databases">
        <authorList>
            <person name="Sun Q."/>
            <person name="Zhou Y."/>
        </authorList>
    </citation>
    <scope>NUCLEOTIDE SEQUENCE</scope>
    <source>
        <strain evidence="3">CGMCC 1.3617</strain>
    </source>
</reference>
<evidence type="ECO:0000313" key="3">
    <source>
        <dbReference type="EMBL" id="GGJ05097.1"/>
    </source>
</evidence>
<evidence type="ECO:0000256" key="1">
    <source>
        <dbReference type="SAM" id="MobiDB-lite"/>
    </source>
</evidence>
<feature type="signal peptide" evidence="2">
    <location>
        <begin position="1"/>
        <end position="28"/>
    </location>
</feature>
<comment type="caution">
    <text evidence="3">The sequence shown here is derived from an EMBL/GenBank/DDBJ whole genome shotgun (WGS) entry which is preliminary data.</text>
</comment>
<dbReference type="Proteomes" id="UP000661507">
    <property type="component" value="Unassembled WGS sequence"/>
</dbReference>